<accession>A0A151RC40</accession>
<proteinExistence type="predicted"/>
<name>A0A151RC40_CAJCA</name>
<sequence length="83" mass="9432">MSILTENVDLFAWSSAYMPGIDPNFICHKLAIYKEASGKFAANWKGPFRILECLQNGAYTLAELSGKVLPRTWNATHLKFYFN</sequence>
<evidence type="ECO:0000313" key="1">
    <source>
        <dbReference type="EMBL" id="KYP40224.1"/>
    </source>
</evidence>
<dbReference type="EMBL" id="KQ483850">
    <property type="protein sequence ID" value="KYP40224.1"/>
    <property type="molecule type" value="Genomic_DNA"/>
</dbReference>
<protein>
    <submittedName>
        <fullName evidence="1">Uncharacterized protein</fullName>
    </submittedName>
</protein>
<keyword evidence="2" id="KW-1185">Reference proteome</keyword>
<dbReference type="AlphaFoldDB" id="A0A151RC40"/>
<dbReference type="Gramene" id="C.cajan_38886.t">
    <property type="protein sequence ID" value="C.cajan_38886.t"/>
    <property type="gene ID" value="C.cajan_38886"/>
</dbReference>
<gene>
    <name evidence="1" type="ORF">KK1_038456</name>
</gene>
<evidence type="ECO:0000313" key="2">
    <source>
        <dbReference type="Proteomes" id="UP000075243"/>
    </source>
</evidence>
<reference evidence="1" key="1">
    <citation type="journal article" date="2012" name="Nat. Biotechnol.">
        <title>Draft genome sequence of pigeonpea (Cajanus cajan), an orphan legume crop of resource-poor farmers.</title>
        <authorList>
            <person name="Varshney R.K."/>
            <person name="Chen W."/>
            <person name="Li Y."/>
            <person name="Bharti A.K."/>
            <person name="Saxena R.K."/>
            <person name="Schlueter J.A."/>
            <person name="Donoghue M.T."/>
            <person name="Azam S."/>
            <person name="Fan G."/>
            <person name="Whaley A.M."/>
            <person name="Farmer A.D."/>
            <person name="Sheridan J."/>
            <person name="Iwata A."/>
            <person name="Tuteja R."/>
            <person name="Penmetsa R.V."/>
            <person name="Wu W."/>
            <person name="Upadhyaya H.D."/>
            <person name="Yang S.P."/>
            <person name="Shah T."/>
            <person name="Saxena K.B."/>
            <person name="Michael T."/>
            <person name="McCombie W.R."/>
            <person name="Yang B."/>
            <person name="Zhang G."/>
            <person name="Yang H."/>
            <person name="Wang J."/>
            <person name="Spillane C."/>
            <person name="Cook D.R."/>
            <person name="May G.D."/>
            <person name="Xu X."/>
            <person name="Jackson S.A."/>
        </authorList>
    </citation>
    <scope>NUCLEOTIDE SEQUENCE [LARGE SCALE GENOMIC DNA]</scope>
</reference>
<dbReference type="Proteomes" id="UP000075243">
    <property type="component" value="Unassembled WGS sequence"/>
</dbReference>
<organism evidence="1 2">
    <name type="scientific">Cajanus cajan</name>
    <name type="common">Pigeon pea</name>
    <name type="synonym">Cajanus indicus</name>
    <dbReference type="NCBI Taxonomy" id="3821"/>
    <lineage>
        <taxon>Eukaryota</taxon>
        <taxon>Viridiplantae</taxon>
        <taxon>Streptophyta</taxon>
        <taxon>Embryophyta</taxon>
        <taxon>Tracheophyta</taxon>
        <taxon>Spermatophyta</taxon>
        <taxon>Magnoliopsida</taxon>
        <taxon>eudicotyledons</taxon>
        <taxon>Gunneridae</taxon>
        <taxon>Pentapetalae</taxon>
        <taxon>rosids</taxon>
        <taxon>fabids</taxon>
        <taxon>Fabales</taxon>
        <taxon>Fabaceae</taxon>
        <taxon>Papilionoideae</taxon>
        <taxon>50 kb inversion clade</taxon>
        <taxon>NPAAA clade</taxon>
        <taxon>indigoferoid/millettioid clade</taxon>
        <taxon>Phaseoleae</taxon>
        <taxon>Cajanus</taxon>
    </lineage>
</organism>